<sequence length="1024" mass="110420">MKFRILLFSITTIAIGAAAWFSYNGCCNDGNLANAYIPRSQFQSAQGIKGAFEYYKTIKSNIYTGEIESEDYLQAKNAVKTLEKTQGSAKNTDVNWASMGPTNIGGRTRAILPFPNDVNTLITGGVSGGLFKSTNAGQSWNRIQTFDDNLCVSTIAMIGNGAIYVGTGNSRENIIGNESSGFMGGGLFVSTDQGENWSLVSDFAPNYFNAGSQWAVTNKIVADGSNPNRLWIGTNFGLFPYIHESADLEPMPTGATPGRVEDLAISSDGQNIIFAISERVYVSTDFGANFVRTNGPNQNIFPPIGNNDFIGSISFSISPDNKDFMVASVPKQNGTLRGIYATENAGQNWYVIAPSSNDGQSAIFSPFSTSISAQGNYDNMITVAPGTSANGSMEVVMGGIKLYKYTLPENSTPGISLWENINANFASSPGQAPSPFYVHSDIHAYAWDANGRLYIGCDGGIFRSNDRGATWVSLNNNYVTTQYYAIAFTPTGQVLGGTQDNGTPWLSLNAANPGDAIQFTGGDGFTTEISQVFPNYMFSTLYFGSVFRSALGGEGVTSVGDLFEVSQGGGNDFNTDIALHENENNEFSTVYIDYFPVEDDPNIQFLPDGGYELTSSGDTIIGKVPAGTQIIVTANDSPYEFSKVLTEDLNYYSYFVRTVDGEEFIYHNIGDTAKVQELSQFMLAAALSNGVYVTRKPLKTNGQIKWYKIAQGQGSGVIPSSVEFSPDGDHLYVGFTNGKLVRFSGFNSAWTKEQLTFNFPTFGLTTTEILNAPGTITDIEVDYSQGQGTIAGNGPASERVAVSIGNYGGSGKIRISDNAATATGAFSFTNAWNVDASIEGMPCYSVVMDKNNPNVILAGTEFGIYYSDNSGASWSPANNGDMNRVPVFDLRQQKKEAWKVQNSGVVYAGSHGRGVFRSDYLLNLNTGIDDNKIADLPALGKLKIFPNPVTNNGTVQFDLGVSGDVSMNIYSLDGRLVESRSAQRMEPGQKKELRFNAADLAQGTYLLQIKAGNTVQTSKFVKTR</sequence>
<keyword evidence="1 2" id="KW-0732">Signal</keyword>
<evidence type="ECO:0000259" key="3">
    <source>
        <dbReference type="Pfam" id="PF18962"/>
    </source>
</evidence>
<proteinExistence type="predicted"/>
<organism evidence="4 5">
    <name type="scientific">Cryomorpha ignava</name>
    <dbReference type="NCBI Taxonomy" id="101383"/>
    <lineage>
        <taxon>Bacteria</taxon>
        <taxon>Pseudomonadati</taxon>
        <taxon>Bacteroidota</taxon>
        <taxon>Flavobacteriia</taxon>
        <taxon>Flavobacteriales</taxon>
        <taxon>Cryomorphaceae</taxon>
        <taxon>Cryomorpha</taxon>
    </lineage>
</organism>
<dbReference type="InterPro" id="IPR015943">
    <property type="entry name" value="WD40/YVTN_repeat-like_dom_sf"/>
</dbReference>
<dbReference type="Pfam" id="PF18962">
    <property type="entry name" value="Por_Secre_tail"/>
    <property type="match status" value="1"/>
</dbReference>
<feature type="domain" description="Secretion system C-terminal sorting" evidence="3">
    <location>
        <begin position="944"/>
        <end position="1021"/>
    </location>
</feature>
<dbReference type="SUPFAM" id="SSF110296">
    <property type="entry name" value="Oligoxyloglucan reducing end-specific cellobiohydrolase"/>
    <property type="match status" value="2"/>
</dbReference>
<dbReference type="Proteomes" id="UP000486602">
    <property type="component" value="Unassembled WGS sequence"/>
</dbReference>
<evidence type="ECO:0000313" key="4">
    <source>
        <dbReference type="EMBL" id="NEN23492.1"/>
    </source>
</evidence>
<gene>
    <name evidence="4" type="ORF">G3O08_08255</name>
</gene>
<feature type="signal peptide" evidence="2">
    <location>
        <begin position="1"/>
        <end position="18"/>
    </location>
</feature>
<accession>A0A7K3WRM7</accession>
<dbReference type="SUPFAM" id="SSF50939">
    <property type="entry name" value="Sialidases"/>
    <property type="match status" value="1"/>
</dbReference>
<dbReference type="Gene3D" id="2.130.10.10">
    <property type="entry name" value="YVTN repeat-like/Quinoprotein amine dehydrogenase"/>
    <property type="match status" value="4"/>
</dbReference>
<evidence type="ECO:0000256" key="2">
    <source>
        <dbReference type="SAM" id="SignalP"/>
    </source>
</evidence>
<dbReference type="InterPro" id="IPR026444">
    <property type="entry name" value="Secre_tail"/>
</dbReference>
<dbReference type="EMBL" id="JAAGVY010000011">
    <property type="protein sequence ID" value="NEN23492.1"/>
    <property type="molecule type" value="Genomic_DNA"/>
</dbReference>
<protein>
    <submittedName>
        <fullName evidence="4">T9SS type A sorting domain-containing protein</fullName>
    </submittedName>
</protein>
<evidence type="ECO:0000256" key="1">
    <source>
        <dbReference type="ARBA" id="ARBA00022729"/>
    </source>
</evidence>
<dbReference type="NCBIfam" id="TIGR04183">
    <property type="entry name" value="Por_Secre_tail"/>
    <property type="match status" value="1"/>
</dbReference>
<feature type="chain" id="PRO_5029737723" evidence="2">
    <location>
        <begin position="19"/>
        <end position="1024"/>
    </location>
</feature>
<keyword evidence="5" id="KW-1185">Reference proteome</keyword>
<evidence type="ECO:0000313" key="5">
    <source>
        <dbReference type="Proteomes" id="UP000486602"/>
    </source>
</evidence>
<name>A0A7K3WRM7_9FLAO</name>
<dbReference type="InterPro" id="IPR036278">
    <property type="entry name" value="Sialidase_sf"/>
</dbReference>
<reference evidence="4 5" key="1">
    <citation type="submission" date="2020-02" db="EMBL/GenBank/DDBJ databases">
        <title>Out from the shadows clarifying the taxonomy of the family Cryomorphaceae and related taxa by utilizing the GTDB taxonomic framework.</title>
        <authorList>
            <person name="Bowman J.P."/>
        </authorList>
    </citation>
    <scope>NUCLEOTIDE SEQUENCE [LARGE SCALE GENOMIC DNA]</scope>
    <source>
        <strain evidence="4 5">QSSC 1-22</strain>
    </source>
</reference>
<comment type="caution">
    <text evidence="4">The sequence shown here is derived from an EMBL/GenBank/DDBJ whole genome shotgun (WGS) entry which is preliminary data.</text>
</comment>
<dbReference type="RefSeq" id="WP_163284779.1">
    <property type="nucleotide sequence ID" value="NZ_JAAGVY010000011.1"/>
</dbReference>
<dbReference type="AlphaFoldDB" id="A0A7K3WRM7"/>